<keyword evidence="1" id="KW-0472">Membrane</keyword>
<dbReference type="Gene3D" id="3.90.550.10">
    <property type="entry name" value="Spore Coat Polysaccharide Biosynthesis Protein SpsA, Chain A"/>
    <property type="match status" value="1"/>
</dbReference>
<gene>
    <name evidence="3" type="ORF">BOH74_03775</name>
</gene>
<evidence type="ECO:0000259" key="2">
    <source>
        <dbReference type="Pfam" id="PF00535"/>
    </source>
</evidence>
<evidence type="ECO:0000313" key="3">
    <source>
        <dbReference type="EMBL" id="OKA28083.1"/>
    </source>
</evidence>
<dbReference type="InterPro" id="IPR001173">
    <property type="entry name" value="Glyco_trans_2-like"/>
</dbReference>
<dbReference type="InterPro" id="IPR029044">
    <property type="entry name" value="Nucleotide-diphossugar_trans"/>
</dbReference>
<dbReference type="SUPFAM" id="SSF53448">
    <property type="entry name" value="Nucleotide-diphospho-sugar transferases"/>
    <property type="match status" value="1"/>
</dbReference>
<comment type="caution">
    <text evidence="3">The sequence shown here is derived from an EMBL/GenBank/DDBJ whole genome shotgun (WGS) entry which is preliminary data.</text>
</comment>
<proteinExistence type="predicted"/>
<sequence length="322" mass="36740">MSMASKPVVSVVCVVYNQEQYISQAIESFLCQKTNFPYEIVIHDDASIDRTSDVINRYCEQYPGRIKYVRQPENVYSKGARIFDTAIAFSSGEFVALCEGDDFWTDPNKLQLQYDCLVANPDMGAVFGDANIYYQASGATLLAHDRTRGVIPPAGWVRESLLRANPYKTCTVMLRREAVEGYAVHASRLQAKMDDYVAWLHIAGNYRIGYLPEVLGTYRILEQSASHFSEGKGKLRFERSAYKVSTYFSERYGSALPRNVLRSGYSFNMFMFFCRARKFKAALGYVYCSAEFFRLLWVGAYRAVWRKVKLLCGGVDRSRVTQ</sequence>
<dbReference type="AlphaFoldDB" id="A0A854A3B0"/>
<dbReference type="PANTHER" id="PTHR22916:SF3">
    <property type="entry name" value="UDP-GLCNAC:BETAGAL BETA-1,3-N-ACETYLGLUCOSAMINYLTRANSFERASE-LIKE PROTEIN 1"/>
    <property type="match status" value="1"/>
</dbReference>
<reference evidence="3 4" key="1">
    <citation type="submission" date="2016-11" db="EMBL/GenBank/DDBJ databases">
        <title>Draft genome of Pseudomonas versuta A4R1.12.</title>
        <authorList>
            <person name="See-Too W.-S."/>
        </authorList>
    </citation>
    <scope>NUCLEOTIDE SEQUENCE [LARGE SCALE GENOMIC DNA]</scope>
    <source>
        <strain evidence="3 4">A4R1.12</strain>
    </source>
</reference>
<dbReference type="EMBL" id="MPJD01000005">
    <property type="protein sequence ID" value="OKA28083.1"/>
    <property type="molecule type" value="Genomic_DNA"/>
</dbReference>
<keyword evidence="1" id="KW-1003">Cell membrane</keyword>
<dbReference type="GO" id="GO:0016758">
    <property type="term" value="F:hexosyltransferase activity"/>
    <property type="evidence" value="ECO:0007669"/>
    <property type="project" value="UniProtKB-ARBA"/>
</dbReference>
<evidence type="ECO:0000256" key="1">
    <source>
        <dbReference type="ARBA" id="ARBA00022519"/>
    </source>
</evidence>
<accession>A0A854A3B0</accession>
<dbReference type="PANTHER" id="PTHR22916">
    <property type="entry name" value="GLYCOSYLTRANSFERASE"/>
    <property type="match status" value="1"/>
</dbReference>
<name>A0A854A3B0_9PSED</name>
<protein>
    <submittedName>
        <fullName evidence="3">Glycosyltransferase</fullName>
    </submittedName>
</protein>
<dbReference type="RefSeq" id="WP_073508982.1">
    <property type="nucleotide sequence ID" value="NZ_MPJD01000005.1"/>
</dbReference>
<dbReference type="Proteomes" id="UP000185990">
    <property type="component" value="Unassembled WGS sequence"/>
</dbReference>
<evidence type="ECO:0000313" key="4">
    <source>
        <dbReference type="Proteomes" id="UP000185990"/>
    </source>
</evidence>
<feature type="domain" description="Glycosyltransferase 2-like" evidence="2">
    <location>
        <begin position="10"/>
        <end position="122"/>
    </location>
</feature>
<keyword evidence="1" id="KW-0997">Cell inner membrane</keyword>
<organism evidence="3 4">
    <name type="scientific">Pseudomonas versuta</name>
    <dbReference type="NCBI Taxonomy" id="1788301"/>
    <lineage>
        <taxon>Bacteria</taxon>
        <taxon>Pseudomonadati</taxon>
        <taxon>Pseudomonadota</taxon>
        <taxon>Gammaproteobacteria</taxon>
        <taxon>Pseudomonadales</taxon>
        <taxon>Pseudomonadaceae</taxon>
        <taxon>Pseudomonas</taxon>
    </lineage>
</organism>
<dbReference type="Pfam" id="PF00535">
    <property type="entry name" value="Glycos_transf_2"/>
    <property type="match status" value="1"/>
</dbReference>